<protein>
    <recommendedName>
        <fullName evidence="1">Glycosyl hydrolase family 98 putative carbohydrate-binding module domain-containing protein</fullName>
    </recommendedName>
</protein>
<keyword evidence="3" id="KW-1185">Reference proteome</keyword>
<dbReference type="Proteomes" id="UP000215145">
    <property type="component" value="Unassembled WGS sequence"/>
</dbReference>
<reference evidence="2 3" key="1">
    <citation type="submission" date="2017-07" db="EMBL/GenBank/DDBJ databases">
        <title>Paenibacillus herberti R33 genome sequencing and assembly.</title>
        <authorList>
            <person name="Su W."/>
        </authorList>
    </citation>
    <scope>NUCLEOTIDE SEQUENCE [LARGE SCALE GENOMIC DNA]</scope>
    <source>
        <strain evidence="2 3">R33</strain>
    </source>
</reference>
<dbReference type="InterPro" id="IPR038637">
    <property type="entry name" value="NPCBM_sf"/>
</dbReference>
<proteinExistence type="predicted"/>
<dbReference type="SUPFAM" id="SSF49785">
    <property type="entry name" value="Galactose-binding domain-like"/>
    <property type="match status" value="1"/>
</dbReference>
<sequence>MSGFVGIDDFTKDTNSTGTVIILGDGQEIFRKDGLKGGDLPLEINVDLTGVLKLQIQFESSTNSGGQIDIVIGDAKLLY</sequence>
<dbReference type="EMBL" id="NMUQ01000002">
    <property type="protein sequence ID" value="OXM13930.1"/>
    <property type="molecule type" value="Genomic_DNA"/>
</dbReference>
<evidence type="ECO:0000259" key="1">
    <source>
        <dbReference type="Pfam" id="PF08305"/>
    </source>
</evidence>
<name>A0A229NVP9_9BACL</name>
<dbReference type="AlphaFoldDB" id="A0A229NVP9"/>
<gene>
    <name evidence="2" type="ORF">CGZ75_13030</name>
</gene>
<feature type="domain" description="Glycosyl hydrolase family 98 putative carbohydrate-binding module" evidence="1">
    <location>
        <begin position="2"/>
        <end position="75"/>
    </location>
</feature>
<dbReference type="Gene3D" id="2.60.120.1060">
    <property type="entry name" value="NPCBM/NEW2 domain"/>
    <property type="match status" value="1"/>
</dbReference>
<comment type="caution">
    <text evidence="2">The sequence shown here is derived from an EMBL/GenBank/DDBJ whole genome shotgun (WGS) entry which is preliminary data.</text>
</comment>
<evidence type="ECO:0000313" key="3">
    <source>
        <dbReference type="Proteomes" id="UP000215145"/>
    </source>
</evidence>
<organism evidence="2 3">
    <name type="scientific">Paenibacillus herberti</name>
    <dbReference type="NCBI Taxonomy" id="1619309"/>
    <lineage>
        <taxon>Bacteria</taxon>
        <taxon>Bacillati</taxon>
        <taxon>Bacillota</taxon>
        <taxon>Bacilli</taxon>
        <taxon>Bacillales</taxon>
        <taxon>Paenibacillaceae</taxon>
        <taxon>Paenibacillus</taxon>
    </lineage>
</organism>
<accession>A0A229NVP9</accession>
<dbReference type="OrthoDB" id="366502at2"/>
<dbReference type="InterPro" id="IPR008979">
    <property type="entry name" value="Galactose-bd-like_sf"/>
</dbReference>
<dbReference type="InterPro" id="IPR013222">
    <property type="entry name" value="Glyco_hyd_98_carb-bd"/>
</dbReference>
<evidence type="ECO:0000313" key="2">
    <source>
        <dbReference type="EMBL" id="OXM13930.1"/>
    </source>
</evidence>
<dbReference type="Pfam" id="PF08305">
    <property type="entry name" value="NPCBM"/>
    <property type="match status" value="1"/>
</dbReference>